<name>A0AAD7MN50_9AGAR</name>
<dbReference type="InterPro" id="IPR046700">
    <property type="entry name" value="DUF6570"/>
</dbReference>
<dbReference type="InterPro" id="IPR025476">
    <property type="entry name" value="Helitron_helicase-like"/>
</dbReference>
<feature type="domain" description="DUF6570" evidence="2">
    <location>
        <begin position="112"/>
        <end position="259"/>
    </location>
</feature>
<feature type="domain" description="Helitron helicase-like" evidence="1">
    <location>
        <begin position="408"/>
        <end position="595"/>
    </location>
</feature>
<dbReference type="Pfam" id="PF20209">
    <property type="entry name" value="DUF6570"/>
    <property type="match status" value="1"/>
</dbReference>
<organism evidence="3 4">
    <name type="scientific">Mycena metata</name>
    <dbReference type="NCBI Taxonomy" id="1033252"/>
    <lineage>
        <taxon>Eukaryota</taxon>
        <taxon>Fungi</taxon>
        <taxon>Dikarya</taxon>
        <taxon>Basidiomycota</taxon>
        <taxon>Agaricomycotina</taxon>
        <taxon>Agaricomycetes</taxon>
        <taxon>Agaricomycetidae</taxon>
        <taxon>Agaricales</taxon>
        <taxon>Marasmiineae</taxon>
        <taxon>Mycenaceae</taxon>
        <taxon>Mycena</taxon>
    </lineage>
</organism>
<evidence type="ECO:0000313" key="4">
    <source>
        <dbReference type="Proteomes" id="UP001215598"/>
    </source>
</evidence>
<dbReference type="AlphaFoldDB" id="A0AAD7MN50"/>
<evidence type="ECO:0008006" key="5">
    <source>
        <dbReference type="Google" id="ProtNLM"/>
    </source>
</evidence>
<gene>
    <name evidence="3" type="ORF">B0H16DRAFT_1333049</name>
</gene>
<reference evidence="3" key="1">
    <citation type="submission" date="2023-03" db="EMBL/GenBank/DDBJ databases">
        <title>Massive genome expansion in bonnet fungi (Mycena s.s.) driven by repeated elements and novel gene families across ecological guilds.</title>
        <authorList>
            <consortium name="Lawrence Berkeley National Laboratory"/>
            <person name="Harder C.B."/>
            <person name="Miyauchi S."/>
            <person name="Viragh M."/>
            <person name="Kuo A."/>
            <person name="Thoen E."/>
            <person name="Andreopoulos B."/>
            <person name="Lu D."/>
            <person name="Skrede I."/>
            <person name="Drula E."/>
            <person name="Henrissat B."/>
            <person name="Morin E."/>
            <person name="Kohler A."/>
            <person name="Barry K."/>
            <person name="LaButti K."/>
            <person name="Morin E."/>
            <person name="Salamov A."/>
            <person name="Lipzen A."/>
            <person name="Mereny Z."/>
            <person name="Hegedus B."/>
            <person name="Baldrian P."/>
            <person name="Stursova M."/>
            <person name="Weitz H."/>
            <person name="Taylor A."/>
            <person name="Grigoriev I.V."/>
            <person name="Nagy L.G."/>
            <person name="Martin F."/>
            <person name="Kauserud H."/>
        </authorList>
    </citation>
    <scope>NUCLEOTIDE SEQUENCE</scope>
    <source>
        <strain evidence="3">CBHHK182m</strain>
    </source>
</reference>
<dbReference type="Pfam" id="PF14214">
    <property type="entry name" value="Helitron_like_N"/>
    <property type="match status" value="1"/>
</dbReference>
<keyword evidence="4" id="KW-1185">Reference proteome</keyword>
<evidence type="ECO:0000313" key="3">
    <source>
        <dbReference type="EMBL" id="KAJ7725053.1"/>
    </source>
</evidence>
<evidence type="ECO:0000259" key="1">
    <source>
        <dbReference type="Pfam" id="PF14214"/>
    </source>
</evidence>
<protein>
    <recommendedName>
        <fullName evidence="5">Helitron helicase-like domain-containing protein</fullName>
    </recommendedName>
</protein>
<evidence type="ECO:0000259" key="2">
    <source>
        <dbReference type="Pfam" id="PF20209"/>
    </source>
</evidence>
<accession>A0AAD7MN50</accession>
<sequence>MSGCLDYLDVASDALRKDIIREWQHEMSTEQLRMKTCAVCATRTMASHISDVAASDVDLLLLRNDELPRRTWPTSYDFVAYDRAILCAAGLSDTTAPAMMQICRRCIKSLDRKTMPKFALANWLYYGREALPADVREAFDTASIFERMLISRVRYNSVSCRFKASSYDPTEDEPEQTYLLRNYRRGVRGNVVVAPLNVGRLYDVLPPSPEQLRDTMSVIFIGTVPPTRQTVDKLRPVLVRKSKVKLMLEFLFENNPHYDRLPGFNGYSEHNLNALFEGEDGEDGMVPSAAYVGFLPSNEAVASATADYTPRNVDDLLQESSSELLMENVGYTLGDHSPSSFRDMKMTALERCLAGNAYLGYRKSTAMFPDFENPFLLSLAFPEEDPWGIGGMHHPFRRSRISAAEQVAHMLTMHEGRFQRHPEFAFFYYNVLRKQLVSRTMRFKTPHHSYKSLIDQMLGIDLSVLAALRDKCKRDTLYVPATEEEKRIMRLMGSVGLIARQVPGSSGQKVMLRNEIRAVVNYRGAPTLFVTLNPADVDNPIVRLLVGEDIVLEDLARGEDMDSWSRKILAAKNPASCALFFDLIMSKFISVVLRYGRPGRGLFG</sequence>
<comment type="caution">
    <text evidence="3">The sequence shown here is derived from an EMBL/GenBank/DDBJ whole genome shotgun (WGS) entry which is preliminary data.</text>
</comment>
<proteinExistence type="predicted"/>
<feature type="non-terminal residue" evidence="3">
    <location>
        <position position="604"/>
    </location>
</feature>
<dbReference type="Proteomes" id="UP001215598">
    <property type="component" value="Unassembled WGS sequence"/>
</dbReference>
<dbReference type="EMBL" id="JARKIB010000197">
    <property type="protein sequence ID" value="KAJ7725053.1"/>
    <property type="molecule type" value="Genomic_DNA"/>
</dbReference>